<gene>
    <name evidence="8" type="primary">PAN3</name>
    <name evidence="11" type="ORF">GOMPHAMPRED_004979</name>
</gene>
<feature type="domain" description="Pan3 C-terminal knob" evidence="10">
    <location>
        <begin position="620"/>
        <end position="757"/>
    </location>
</feature>
<keyword evidence="4 8" id="KW-0547">Nucleotide-binding</keyword>
<comment type="function">
    <text evidence="8">Regulatory subunit of the poly(A)-nuclease (PAN) deadenylation complex, one of two cytoplasmic mRNA deadenylases involved in mRNA turnover. PAN specifically shortens poly(A) tails of RNA and the activity is stimulated by poly(A)-binding protein PAB1. PAN deadenylation is followed by rapid degradation of the shortened mRNA tails by the CCR4-NOT complex. Deadenylated mRNAs are then degraded by two alternative mechanisms, namely exosome-mediated 3'-5' exonucleolytic degradation, or deadenlyation-dependent mRNA decaping and subsequent 5'-3' exonucleolytic degradation by XRN1. May also be involved in post-transcriptional maturation of mRNA poly(A) tails. PAN3 acts as a positive regulator for PAN activity, recruiting the catalytic subunit PAN2 to mRNA via its interaction with RNA and with PAB1.</text>
</comment>
<keyword evidence="7 8" id="KW-0175">Coiled coil</keyword>
<dbReference type="Gene3D" id="1.10.510.10">
    <property type="entry name" value="Transferase(Phosphotransferase) domain 1"/>
    <property type="match status" value="1"/>
</dbReference>
<dbReference type="HAMAP" id="MF_03181">
    <property type="entry name" value="PAN3"/>
    <property type="match status" value="1"/>
</dbReference>
<dbReference type="EMBL" id="CAJPDQ010000003">
    <property type="protein sequence ID" value="CAF9906950.1"/>
    <property type="molecule type" value="Genomic_DNA"/>
</dbReference>
<feature type="binding site" evidence="8">
    <location>
        <begin position="528"/>
        <end position="529"/>
    </location>
    <ligand>
        <name>ATP</name>
        <dbReference type="ChEBI" id="CHEBI:30616"/>
    </ligand>
</feature>
<comment type="caution">
    <text evidence="11">The sequence shown here is derived from an EMBL/GenBank/DDBJ whole genome shotgun (WGS) entry which is preliminary data.</text>
</comment>
<evidence type="ECO:0000256" key="9">
    <source>
        <dbReference type="SAM" id="MobiDB-lite"/>
    </source>
</evidence>
<comment type="domain">
    <text evidence="8">The pseudokinase domain, the coiled-coil (CC), and C-terminal knob domain (CK) form a structural unit (PKC) that forms an extensive high-affinity interaction surface for PAN2.</text>
</comment>
<feature type="coiled-coil region" evidence="8">
    <location>
        <begin position="629"/>
        <end position="667"/>
    </location>
</feature>
<dbReference type="InterPro" id="IPR030844">
    <property type="entry name" value="PAN3"/>
</dbReference>
<name>A0A8H3I884_9LECA</name>
<dbReference type="PANTHER" id="PTHR12272">
    <property type="entry name" value="DEADENYLATION COMPLEX SUBUNIT PAN3"/>
    <property type="match status" value="1"/>
</dbReference>
<comment type="similarity">
    <text evidence="8">Belongs to the protein kinase superfamily. PAN3 family.</text>
</comment>
<dbReference type="Gene3D" id="1.10.287.3700">
    <property type="match status" value="1"/>
</dbReference>
<evidence type="ECO:0000256" key="5">
    <source>
        <dbReference type="ARBA" id="ARBA00022771"/>
    </source>
</evidence>
<dbReference type="PANTHER" id="PTHR12272:SF11">
    <property type="entry name" value="PAN2-PAN3 DEADENYLATION COMPLEX SUBUNIT PAN3"/>
    <property type="match status" value="1"/>
</dbReference>
<proteinExistence type="inferred from homology"/>
<evidence type="ECO:0000256" key="7">
    <source>
        <dbReference type="ARBA" id="ARBA00023054"/>
    </source>
</evidence>
<evidence type="ECO:0000256" key="2">
    <source>
        <dbReference type="ARBA" id="ARBA00022490"/>
    </source>
</evidence>
<feature type="region of interest" description="Disordered" evidence="9">
    <location>
        <begin position="163"/>
        <end position="184"/>
    </location>
</feature>
<keyword evidence="2 8" id="KW-0963">Cytoplasm</keyword>
<evidence type="ECO:0000313" key="12">
    <source>
        <dbReference type="Proteomes" id="UP000664169"/>
    </source>
</evidence>
<evidence type="ECO:0000256" key="8">
    <source>
        <dbReference type="HAMAP-Rule" id="MF_03181"/>
    </source>
</evidence>
<dbReference type="SUPFAM" id="SSF56112">
    <property type="entry name" value="Protein kinase-like (PK-like)"/>
    <property type="match status" value="1"/>
</dbReference>
<feature type="binding site" evidence="8">
    <location>
        <begin position="469"/>
        <end position="476"/>
    </location>
    <ligand>
        <name>ATP</name>
        <dbReference type="ChEBI" id="CHEBI:30616"/>
    </ligand>
</feature>
<protein>
    <recommendedName>
        <fullName evidence="8">PAN2-PAN3 deadenylation complex subunit PAN3</fullName>
    </recommendedName>
    <alternativeName>
        <fullName evidence="8">PAB1P-dependent poly(A)-specific ribonuclease</fullName>
    </alternativeName>
    <alternativeName>
        <fullName evidence="8">Poly(A)-nuclease deadenylation complex subunit 3</fullName>
        <shortName evidence="8">PAN deadenylation complex subunit 3</shortName>
    </alternativeName>
</protein>
<keyword evidence="6 8" id="KW-0067">ATP-binding</keyword>
<comment type="domain">
    <text evidence="8">Contains a pseudokinase domain. The protein kinase domain is predicted to be catalytically inactive because some of the residues important for catalytic activity are substituted and it lacks the equivalent of the binding site for a peptide substrate. However, it has retained an ATP-binding site and ATP-binding is required for mRNA degradation, stimulating the activity of the PAN2 nuclease in vitro. The nucleotide-binding site is juxtaposed to the RNase active site of PAN2 in the complex and may actually bind nucleosides of a poly(A) RNA rather than ATP, feeding the poly(A)-tail to the active site of the deadenylase and thus increasing the efficiency with which this distributive enzyme degrades oligo(A) RNAs.</text>
</comment>
<comment type="subcellular location">
    <subcellularLocation>
        <location evidence="1 8">Cytoplasm</location>
    </subcellularLocation>
</comment>
<evidence type="ECO:0000256" key="4">
    <source>
        <dbReference type="ARBA" id="ARBA00022741"/>
    </source>
</evidence>
<feature type="binding site" evidence="8">
    <location>
        <position position="419"/>
    </location>
    <ligand>
        <name>ATP</name>
        <dbReference type="ChEBI" id="CHEBI:30616"/>
    </ligand>
</feature>
<dbReference type="InterPro" id="IPR011009">
    <property type="entry name" value="Kinase-like_dom_sf"/>
</dbReference>
<accession>A0A8H3I884</accession>
<feature type="compositionally biased region" description="Polar residues" evidence="9">
    <location>
        <begin position="1"/>
        <end position="18"/>
    </location>
</feature>
<comment type="caution">
    <text evidence="8">Lacks conserved residue(s) required for the propagation of feature annotation.</text>
</comment>
<reference evidence="11" key="1">
    <citation type="submission" date="2021-03" db="EMBL/GenBank/DDBJ databases">
        <authorList>
            <person name="Tagirdzhanova G."/>
        </authorList>
    </citation>
    <scope>NUCLEOTIDE SEQUENCE</scope>
</reference>
<evidence type="ECO:0000256" key="6">
    <source>
        <dbReference type="ARBA" id="ARBA00022840"/>
    </source>
</evidence>
<dbReference type="Pfam" id="PF18101">
    <property type="entry name" value="Pan3_CK"/>
    <property type="match status" value="1"/>
</dbReference>
<evidence type="ECO:0000259" key="10">
    <source>
        <dbReference type="Pfam" id="PF18101"/>
    </source>
</evidence>
<comment type="subunit">
    <text evidence="8">Homodimer. Forms a heterotrimer with a catalytic subunit PAN2 to form the poly(A)-nuclease (PAN) deadenylation complex. Interacts (via PAM-2 motif) with poly(A)-binding protein PAB1 (via PABC domain), conferring substrate specificity of the enzyme complex.</text>
</comment>
<dbReference type="FunFam" id="1.10.287.3700:FF:000001">
    <property type="entry name" value="PAN2-PAN3 deadenylation complex subunit PAN3"/>
    <property type="match status" value="1"/>
</dbReference>
<feature type="compositionally biased region" description="Polar residues" evidence="9">
    <location>
        <begin position="294"/>
        <end position="307"/>
    </location>
</feature>
<feature type="region of interest" description="Disordered" evidence="9">
    <location>
        <begin position="205"/>
        <end position="232"/>
    </location>
</feature>
<keyword evidence="5" id="KW-0863">Zinc-finger</keyword>
<feature type="region of interest" description="Knob domain" evidence="8">
    <location>
        <begin position="668"/>
        <end position="763"/>
    </location>
</feature>
<feature type="region of interest" description="Disordered" evidence="9">
    <location>
        <begin position="1"/>
        <end position="139"/>
    </location>
</feature>
<feature type="compositionally biased region" description="Low complexity" evidence="9">
    <location>
        <begin position="60"/>
        <end position="70"/>
    </location>
</feature>
<feature type="region of interest" description="Disordered" evidence="9">
    <location>
        <begin position="275"/>
        <end position="307"/>
    </location>
</feature>
<dbReference type="AlphaFoldDB" id="A0A8H3I884"/>
<keyword evidence="12" id="KW-1185">Reference proteome</keyword>
<dbReference type="OrthoDB" id="204958at2759"/>
<dbReference type="GO" id="GO:0008143">
    <property type="term" value="F:poly(A) binding"/>
    <property type="evidence" value="ECO:0007669"/>
    <property type="project" value="TreeGrafter"/>
</dbReference>
<dbReference type="GO" id="GO:0000932">
    <property type="term" value="C:P-body"/>
    <property type="evidence" value="ECO:0007669"/>
    <property type="project" value="TreeGrafter"/>
</dbReference>
<dbReference type="InterPro" id="IPR041332">
    <property type="entry name" value="Pan3_CK"/>
</dbReference>
<evidence type="ECO:0000256" key="3">
    <source>
        <dbReference type="ARBA" id="ARBA00022664"/>
    </source>
</evidence>
<dbReference type="GO" id="GO:0000289">
    <property type="term" value="P:nuclear-transcribed mRNA poly(A) tail shortening"/>
    <property type="evidence" value="ECO:0007669"/>
    <property type="project" value="UniProtKB-UniRule"/>
</dbReference>
<dbReference type="GO" id="GO:0008270">
    <property type="term" value="F:zinc ion binding"/>
    <property type="evidence" value="ECO:0007669"/>
    <property type="project" value="UniProtKB-KW"/>
</dbReference>
<dbReference type="GO" id="GO:0006397">
    <property type="term" value="P:mRNA processing"/>
    <property type="evidence" value="ECO:0007669"/>
    <property type="project" value="UniProtKB-KW"/>
</dbReference>
<dbReference type="Proteomes" id="UP000664169">
    <property type="component" value="Unassembled WGS sequence"/>
</dbReference>
<dbReference type="Gene3D" id="1.20.5.5160">
    <property type="match status" value="1"/>
</dbReference>
<feature type="compositionally biased region" description="Polar residues" evidence="9">
    <location>
        <begin position="99"/>
        <end position="127"/>
    </location>
</feature>
<dbReference type="GO" id="GO:0005524">
    <property type="term" value="F:ATP binding"/>
    <property type="evidence" value="ECO:0007669"/>
    <property type="project" value="UniProtKB-UniRule"/>
</dbReference>
<keyword evidence="5" id="KW-0862">Zinc</keyword>
<comment type="domain">
    <text evidence="8">The N-terminal zinc finger binds to poly(A) RNA.</text>
</comment>
<evidence type="ECO:0000256" key="1">
    <source>
        <dbReference type="ARBA" id="ARBA00004496"/>
    </source>
</evidence>
<organism evidence="11 12">
    <name type="scientific">Gomphillus americanus</name>
    <dbReference type="NCBI Taxonomy" id="1940652"/>
    <lineage>
        <taxon>Eukaryota</taxon>
        <taxon>Fungi</taxon>
        <taxon>Dikarya</taxon>
        <taxon>Ascomycota</taxon>
        <taxon>Pezizomycotina</taxon>
        <taxon>Lecanoromycetes</taxon>
        <taxon>OSLEUM clade</taxon>
        <taxon>Ostropomycetidae</taxon>
        <taxon>Ostropales</taxon>
        <taxon>Graphidaceae</taxon>
        <taxon>Gomphilloideae</taxon>
        <taxon>Gomphillus</taxon>
    </lineage>
</organism>
<sequence length="763" mass="85519">MDPSTGTGSPDGNQSFQSPRRMKPSNLSGSPLRDIESGSVRSFRKHFQDITRNASPPPSVQSVSPRRAVSFESGVPPSTPMDQPKHPVFNAQAAPFQPPSTRRWSSETGSNSPSTTRPLNRQTSSFDNMPHLGIQSPSAPNFFLQQGPRQNIIDGNFFHAQRPTFPHHLTENPSPQSMSGRFGPISAAGQRVVSSASYPISNPLFNTPWSPGSHRSQPGTPSSQRSDPMQWQSIGHGRSFRRFDSYPDLAILRASRDSSAYHSLQNDVNNGISHGLYDPYGSSSSPLPSHAQPHPSQVNPYAQDATSNGHSSYFPTNQFTQPLQYHLYASFGPHKEDLPAYQRSAHDFFISDTLREELQRKSAATLQMLPNSTLPPYIEPYHSFVPLDTTNLKNAALFGYPSWIYKAVSKRNGCTYALRRLEGFRLANDLAVRNTIQKWRRINNGNVVTVQEAFTSRDFGDSSLMIVTDYHPLAKTLAETHLSTSRYNTRGQALHVTETILWSYIVQITNALRSIHAAGLAARIIDCTKVIITSKNRIRLNACGVLDIVQYDIPRPIHDLQKEDLAHFGRLLLALGTNNPIGQQTLSKSQEQFARSYSAQLKERTFWLLNQTPSSKPENIETFAVSIEGYALNAFDAQEQLNDQLTSELSRELENSRIARLMIKLSFINERPDYNHDRQWSETGERYPIKLFRDYVFHQVDPQGSPVLDLGHVLACLNKLDAGSEEKMTLTSRDDQIIIVVSYKEMKRAIDNAYGDLVRAGRR</sequence>
<evidence type="ECO:0000313" key="11">
    <source>
        <dbReference type="EMBL" id="CAF9906950.1"/>
    </source>
</evidence>
<keyword evidence="5" id="KW-0479">Metal-binding</keyword>
<keyword evidence="3 8" id="KW-0507">mRNA processing</keyword>
<dbReference type="GO" id="GO:0031251">
    <property type="term" value="C:PAN complex"/>
    <property type="evidence" value="ECO:0007669"/>
    <property type="project" value="UniProtKB-UniRule"/>
</dbReference>